<dbReference type="EMBL" id="CP001047">
    <property type="protein sequence ID" value="ACF07512.1"/>
    <property type="molecule type" value="Genomic_DNA"/>
</dbReference>
<dbReference type="KEGG" id="mat:MARTH_orf770"/>
<dbReference type="STRING" id="243272.MARTH_orf770"/>
<keyword evidence="2" id="KW-1185">Reference proteome</keyword>
<gene>
    <name evidence="1" type="primary">htpT</name>
    <name evidence="1" type="ordered locus">MARTH_orf770</name>
</gene>
<dbReference type="eggNOG" id="ENOG5030NU7">
    <property type="taxonomic scope" value="Bacteria"/>
</dbReference>
<dbReference type="RefSeq" id="WP_012498469.1">
    <property type="nucleotide sequence ID" value="NC_011025.1"/>
</dbReference>
<dbReference type="HOGENOM" id="CLU_393197_0_0_14"/>
<dbReference type="AlphaFoldDB" id="B3PNB0"/>
<sequence length="701" mass="82776">MIRLRDYVDYEGKITLYKYKVMNLTPNKSLKIHLELNDLIILEPSSEISGYIKDSARNIIEKSGEDFSTFTTIDSFNFETNEPVFEPLEEQDQSFYLYSLNPKATINFKRDNFYYIDSNSLVEYQWTDDDDENYLFTINFSNVKQLKNYDASTIQYKWDSEISEESTNTVELTFEPSTLISDLVFVGRKKDNDKTINNYVSSARLVNDVYFYPHLMNPIHVQKDYIQWNLPMLEIVAYVNRLLKDAVDVEYTSLRTNILNIFSEKVINKETLADHITLFIDTLFLCMDVTKKVSSGYAEMGTAETNTFKETVYSGNNPKEFCDYKLNWILQETEKFGNQSLIRTFELIILMCSNQIASSYCFKGGLTTEHEFYLPFFIQSSYKNNKNEYKRYKGSFVFKSHYFALNETGQWQPLKFDINKHNARFSKNKTLTFPLLPKVLEEVNISNTPVDFNTENSQNFKYLMWNVSEQNHVEKYLKTEYEWIDNGPTKEYILETEPMEIRDWNNAFDIWLKYERDKITNYETRPILLRAFKDNQNRHEINKEQLLSILSKPKEELKYLYYRAFPTFFVSKHYEVLNVDEGAKNTTAELFAYDPSTTNTPLFTYFKFRSKFKITSKTQFRDDYQYTTLIINPSEFRKVINLPSDPIKVKFELEKDFILENITLKSIFANQIGISLNGKETKTYKLNYSSSISNTETKIII</sequence>
<dbReference type="Proteomes" id="UP000008812">
    <property type="component" value="Chromosome"/>
</dbReference>
<protein>
    <submittedName>
        <fullName evidence="1">Uncharacterized protein</fullName>
    </submittedName>
</protein>
<evidence type="ECO:0000313" key="2">
    <source>
        <dbReference type="Proteomes" id="UP000008812"/>
    </source>
</evidence>
<proteinExistence type="predicted"/>
<organism evidence="1 2">
    <name type="scientific">Metamycoplasma arthritidis (strain 158L3-1)</name>
    <name type="common">Mycoplasma arthritidis</name>
    <dbReference type="NCBI Taxonomy" id="243272"/>
    <lineage>
        <taxon>Bacteria</taxon>
        <taxon>Bacillati</taxon>
        <taxon>Mycoplasmatota</taxon>
        <taxon>Mycoplasmoidales</taxon>
        <taxon>Metamycoplasmataceae</taxon>
        <taxon>Metamycoplasma</taxon>
    </lineage>
</organism>
<accession>B3PNB0</accession>
<name>B3PNB0_META1</name>
<reference evidence="1 2" key="1">
    <citation type="journal article" date="2008" name="Infect. Immun.">
        <title>Genome of Mycoplasma arthritidis.</title>
        <authorList>
            <person name="Dybvig K."/>
            <person name="Zuhua C."/>
            <person name="Lao P."/>
            <person name="Jordan D.S."/>
            <person name="French C.T."/>
            <person name="Tu A.H."/>
            <person name="Loraine A.E."/>
        </authorList>
    </citation>
    <scope>NUCLEOTIDE SEQUENCE [LARGE SCALE GENOMIC DNA]</scope>
    <source>
        <strain evidence="1 2">158L3-1</strain>
    </source>
</reference>
<evidence type="ECO:0000313" key="1">
    <source>
        <dbReference type="EMBL" id="ACF07512.1"/>
    </source>
</evidence>